<evidence type="ECO:0008006" key="2">
    <source>
        <dbReference type="Google" id="ProtNLM"/>
    </source>
</evidence>
<dbReference type="Pfam" id="PF05721">
    <property type="entry name" value="PhyH"/>
    <property type="match status" value="1"/>
</dbReference>
<dbReference type="SUPFAM" id="SSF51197">
    <property type="entry name" value="Clavaminate synthase-like"/>
    <property type="match status" value="1"/>
</dbReference>
<dbReference type="EMBL" id="UINC01025461">
    <property type="protein sequence ID" value="SVB01087.1"/>
    <property type="molecule type" value="Genomic_DNA"/>
</dbReference>
<dbReference type="InterPro" id="IPR008775">
    <property type="entry name" value="Phytyl_CoA_dOase-like"/>
</dbReference>
<evidence type="ECO:0000313" key="1">
    <source>
        <dbReference type="EMBL" id="SVB01087.1"/>
    </source>
</evidence>
<dbReference type="Gene3D" id="2.60.120.620">
    <property type="entry name" value="q2cbj1_9rhob like domain"/>
    <property type="match status" value="1"/>
</dbReference>
<accession>A0A382AJA8</accession>
<organism evidence="1">
    <name type="scientific">marine metagenome</name>
    <dbReference type="NCBI Taxonomy" id="408172"/>
    <lineage>
        <taxon>unclassified sequences</taxon>
        <taxon>metagenomes</taxon>
        <taxon>ecological metagenomes</taxon>
    </lineage>
</organism>
<name>A0A382AJA8_9ZZZZ</name>
<feature type="non-terminal residue" evidence="1">
    <location>
        <position position="1"/>
    </location>
</feature>
<proteinExistence type="predicted"/>
<protein>
    <recommendedName>
        <fullName evidence="2">Phytanoyl-CoA dioxygenase</fullName>
    </recommendedName>
</protein>
<reference evidence="1" key="1">
    <citation type="submission" date="2018-05" db="EMBL/GenBank/DDBJ databases">
        <authorList>
            <person name="Lanie J.A."/>
            <person name="Ng W.-L."/>
            <person name="Kazmierczak K.M."/>
            <person name="Andrzejewski T.M."/>
            <person name="Davidsen T.M."/>
            <person name="Wayne K.J."/>
            <person name="Tettelin H."/>
            <person name="Glass J.I."/>
            <person name="Rusch D."/>
            <person name="Podicherti R."/>
            <person name="Tsui H.-C.T."/>
            <person name="Winkler M.E."/>
        </authorList>
    </citation>
    <scope>NUCLEOTIDE SEQUENCE</scope>
</reference>
<dbReference type="AlphaFoldDB" id="A0A382AJA8"/>
<sequence>GTHRNGMADHIPQRPYNYLEIDPKVLHPALQSGPVVDVVLNPGDAVLFNTLLFHQGQDNRSGRARWSIDFRYQDARQPTLIDLQGHLVRSRNHPGRTVRTARQWCNLKMS</sequence>
<gene>
    <name evidence="1" type="ORF">METZ01_LOCUS153941</name>
</gene>